<gene>
    <name evidence="2" type="ORF">GTW58_07800</name>
</gene>
<feature type="signal peptide" evidence="1">
    <location>
        <begin position="1"/>
        <end position="31"/>
    </location>
</feature>
<evidence type="ECO:0000256" key="1">
    <source>
        <dbReference type="SAM" id="SignalP"/>
    </source>
</evidence>
<sequence length="180" mass="18766">MQPLQIVGSHRRHAKLAWGALAAAVVVAAGAGCAGRESVTESAPEPTTAQPSATAAVTPASSSECFAVADTYLAVTLLPLDTTDGDSDSAADDDATISLSRTADSVDDSVDSLPQDVHEPLHQAAQILRDAGDRLNPQELMEVRDTLQPVHTWLNQRCSTVDFGASAESGQDQAFVLARS</sequence>
<evidence type="ECO:0000313" key="2">
    <source>
        <dbReference type="EMBL" id="NKE09841.1"/>
    </source>
</evidence>
<dbReference type="RefSeq" id="WP_119932910.1">
    <property type="nucleotide sequence ID" value="NZ_JAAVUN010000013.1"/>
</dbReference>
<evidence type="ECO:0000313" key="3">
    <source>
        <dbReference type="Proteomes" id="UP000521379"/>
    </source>
</evidence>
<proteinExistence type="predicted"/>
<name>A0A846U510_9MICC</name>
<accession>A0A846U510</accession>
<organism evidence="2 3">
    <name type="scientific">Kocuria subflava</name>
    <dbReference type="NCBI Taxonomy" id="1736139"/>
    <lineage>
        <taxon>Bacteria</taxon>
        <taxon>Bacillati</taxon>
        <taxon>Actinomycetota</taxon>
        <taxon>Actinomycetes</taxon>
        <taxon>Micrococcales</taxon>
        <taxon>Micrococcaceae</taxon>
        <taxon>Kocuria</taxon>
    </lineage>
</organism>
<dbReference type="Proteomes" id="UP000521379">
    <property type="component" value="Unassembled WGS sequence"/>
</dbReference>
<keyword evidence="3" id="KW-1185">Reference proteome</keyword>
<dbReference type="EMBL" id="JAAVUN010000013">
    <property type="protein sequence ID" value="NKE09841.1"/>
    <property type="molecule type" value="Genomic_DNA"/>
</dbReference>
<comment type="caution">
    <text evidence="2">The sequence shown here is derived from an EMBL/GenBank/DDBJ whole genome shotgun (WGS) entry which is preliminary data.</text>
</comment>
<protein>
    <submittedName>
        <fullName evidence="2">Uncharacterized protein</fullName>
    </submittedName>
</protein>
<dbReference type="AlphaFoldDB" id="A0A846U510"/>
<keyword evidence="1" id="KW-0732">Signal</keyword>
<reference evidence="2 3" key="1">
    <citation type="submission" date="2020-02" db="EMBL/GenBank/DDBJ databases">
        <authorList>
            <person name="Sun Q."/>
        </authorList>
    </citation>
    <scope>NUCLEOTIDE SEQUENCE [LARGE SCALE GENOMIC DNA]</scope>
    <source>
        <strain evidence="2 3">YIM 13062</strain>
    </source>
</reference>
<feature type="chain" id="PRO_5039534141" evidence="1">
    <location>
        <begin position="32"/>
        <end position="180"/>
    </location>
</feature>